<evidence type="ECO:0000313" key="1">
    <source>
        <dbReference type="EMBL" id="RAU20719.1"/>
    </source>
</evidence>
<protein>
    <submittedName>
        <fullName evidence="1">Type II toxin-antitoxin system RelE/ParE family toxin</fullName>
    </submittedName>
</protein>
<sequence length="98" mass="11151">MGSVFFLPAAAAELLAAQEWYDTRAGGLGDRFFAAVDSLLPRIGENPRQFPLAYDDLRRALVTRFPYALFFRTEAEGIYVVACAHTSRTPFYWQQVRQ</sequence>
<dbReference type="OrthoDB" id="9809155at2"/>
<comment type="caution">
    <text evidence="1">The sequence shown here is derived from an EMBL/GenBank/DDBJ whole genome shotgun (WGS) entry which is preliminary data.</text>
</comment>
<proteinExistence type="predicted"/>
<name>A0A364NUE8_9PROT</name>
<dbReference type="Gene3D" id="3.30.2310.20">
    <property type="entry name" value="RelE-like"/>
    <property type="match status" value="1"/>
</dbReference>
<dbReference type="InterPro" id="IPR035093">
    <property type="entry name" value="RelE/ParE_toxin_dom_sf"/>
</dbReference>
<dbReference type="AlphaFoldDB" id="A0A364NUE8"/>
<dbReference type="EMBL" id="PGTO01000017">
    <property type="protein sequence ID" value="RAU20719.1"/>
    <property type="molecule type" value="Genomic_DNA"/>
</dbReference>
<evidence type="ECO:0000313" key="2">
    <source>
        <dbReference type="Proteomes" id="UP000251075"/>
    </source>
</evidence>
<organism evidence="1 2">
    <name type="scientific">Paramagnetospirillum kuznetsovii</name>
    <dbReference type="NCBI Taxonomy" id="2053833"/>
    <lineage>
        <taxon>Bacteria</taxon>
        <taxon>Pseudomonadati</taxon>
        <taxon>Pseudomonadota</taxon>
        <taxon>Alphaproteobacteria</taxon>
        <taxon>Rhodospirillales</taxon>
        <taxon>Magnetospirillaceae</taxon>
        <taxon>Paramagnetospirillum</taxon>
    </lineage>
</organism>
<reference evidence="1 2" key="1">
    <citation type="submission" date="2017-11" db="EMBL/GenBank/DDBJ databases">
        <title>Draft genome sequence of magnetotactic bacterium Magnetospirillum kuznetsovii LBB-42.</title>
        <authorList>
            <person name="Grouzdev D.S."/>
            <person name="Rysina M.S."/>
            <person name="Baslerov R.V."/>
            <person name="Koziaeva V."/>
        </authorList>
    </citation>
    <scope>NUCLEOTIDE SEQUENCE [LARGE SCALE GENOMIC DNA]</scope>
    <source>
        <strain evidence="1 2">LBB-42</strain>
    </source>
</reference>
<gene>
    <name evidence="1" type="ORF">CU669_16630</name>
</gene>
<keyword evidence="2" id="KW-1185">Reference proteome</keyword>
<accession>A0A364NUE8</accession>
<dbReference type="Proteomes" id="UP000251075">
    <property type="component" value="Unassembled WGS sequence"/>
</dbReference>